<dbReference type="PATRIC" id="fig|1206767.3.peg.1693"/>
<name>K6GES2_9BACT</name>
<proteinExistence type="predicted"/>
<sequence>MASIASPRPSWQRRLFPAACRLLVLGLLCGCGGQDFQANLHALLEKQRLAAQLQQSLLTTSDGANKSLLAPDEEAASRQAAAAKAAFEAGAAQLQSLSALIEKGKNPKEIEAIKPVVADFAELGSAYAALHALVARNTNVRAARLSRYEAAQAVDRLRQALAPVLAAPDCPAAAAALRAIAAAQAILILHPLHIDERSAAGMDALEAAMNQDDREARAALIALADLAATSALSGPSGDDGAEAQAAKAAQDAYEAFWTVHAAIIGLSRENSNIEAIALTMGRKQLLQAKILTDLAALAAVIDEKQFTATR</sequence>
<dbReference type="EMBL" id="ALAO01000131">
    <property type="protein sequence ID" value="EKO39569.1"/>
    <property type="molecule type" value="Genomic_DNA"/>
</dbReference>
<reference evidence="1 2" key="1">
    <citation type="submission" date="2012-07" db="EMBL/GenBank/DDBJ databases">
        <title>Draft genome sequence of Desulfovibrio magneticus str. Maddingley MBC34 obtained from a metagenomic sequence of a methanogenic enrichment isolated from coal-seam formation water in Victoria, Australia.</title>
        <authorList>
            <person name="Greenfield P."/>
            <person name="Hendry P."/>
            <person name="Li D."/>
            <person name="Rosewarne C.P."/>
            <person name="Tran-Dinh N."/>
            <person name="Elbourne L.D.H."/>
            <person name="Paulsen I.T."/>
            <person name="Midgley D.J."/>
        </authorList>
    </citation>
    <scope>NUCLEOTIDE SEQUENCE [LARGE SCALE GENOMIC DNA]</scope>
    <source>
        <strain evidence="2">Maddingley MBC34</strain>
    </source>
</reference>
<evidence type="ECO:0000313" key="2">
    <source>
        <dbReference type="Proteomes" id="UP000006272"/>
    </source>
</evidence>
<accession>K6GES2</accession>
<protein>
    <submittedName>
        <fullName evidence="1">Uncharacterized protein</fullName>
    </submittedName>
</protein>
<gene>
    <name evidence="1" type="ORF">B193_1726</name>
</gene>
<evidence type="ECO:0000313" key="1">
    <source>
        <dbReference type="EMBL" id="EKO39569.1"/>
    </source>
</evidence>
<organism evidence="1 2">
    <name type="scientific">Solidesulfovibrio magneticus str. Maddingley MBC34</name>
    <dbReference type="NCBI Taxonomy" id="1206767"/>
    <lineage>
        <taxon>Bacteria</taxon>
        <taxon>Pseudomonadati</taxon>
        <taxon>Thermodesulfobacteriota</taxon>
        <taxon>Desulfovibrionia</taxon>
        <taxon>Desulfovibrionales</taxon>
        <taxon>Desulfovibrionaceae</taxon>
        <taxon>Solidesulfovibrio</taxon>
    </lineage>
</organism>
<dbReference type="AlphaFoldDB" id="K6GES2"/>
<comment type="caution">
    <text evidence="1">The sequence shown here is derived from an EMBL/GenBank/DDBJ whole genome shotgun (WGS) entry which is preliminary data.</text>
</comment>
<dbReference type="Proteomes" id="UP000006272">
    <property type="component" value="Unassembled WGS sequence"/>
</dbReference>